<sequence length="320" mass="35446">MDSTIICCSNKYGGLMASPLTSTAVAAVSGADRHFLPCLSLLSRWPSSPVAKHRRNHVIRALQPVHSYSDTTNSIPPNSRTYTVGDFMTKKDVLHVVKASTPVEDALESLVDKRITGFPVVDDDWKLVGVVSDYDLLALDSISGGSQADTSLFPDVDSTWKTFSELQKLLNKTNGKVVGDLMTPSPLAVRENTNLEDAARLLLETKYRRLPVVDADGRLRCPPDKTCKREVVTGPGILYNTTRASSQLGCESNSCSYYSYAEIKENMVNATFSLQVKHQQHHGDIAAYRRMFDGNVVSTYSRILNSLYYMGVMIVREVLW</sequence>
<dbReference type="PROSITE" id="PS51371">
    <property type="entry name" value="CBS"/>
    <property type="match status" value="2"/>
</dbReference>
<evidence type="ECO:0000313" key="4">
    <source>
        <dbReference type="EMBL" id="CAI9104630.1"/>
    </source>
</evidence>
<dbReference type="SUPFAM" id="SSF54631">
    <property type="entry name" value="CBS-domain pair"/>
    <property type="match status" value="1"/>
</dbReference>
<dbReference type="PANTHER" id="PTHR48108">
    <property type="entry name" value="CBS DOMAIN-CONTAINING PROTEIN CBSX2, CHLOROPLASTIC"/>
    <property type="match status" value="1"/>
</dbReference>
<keyword evidence="1" id="KW-0677">Repeat</keyword>
<dbReference type="InterPro" id="IPR000644">
    <property type="entry name" value="CBS_dom"/>
</dbReference>
<dbReference type="InterPro" id="IPR046342">
    <property type="entry name" value="CBS_dom_sf"/>
</dbReference>
<dbReference type="Proteomes" id="UP001161247">
    <property type="component" value="Chromosome 4"/>
</dbReference>
<organism evidence="4 5">
    <name type="scientific">Oldenlandia corymbosa var. corymbosa</name>
    <dbReference type="NCBI Taxonomy" id="529605"/>
    <lineage>
        <taxon>Eukaryota</taxon>
        <taxon>Viridiplantae</taxon>
        <taxon>Streptophyta</taxon>
        <taxon>Embryophyta</taxon>
        <taxon>Tracheophyta</taxon>
        <taxon>Spermatophyta</taxon>
        <taxon>Magnoliopsida</taxon>
        <taxon>eudicotyledons</taxon>
        <taxon>Gunneridae</taxon>
        <taxon>Pentapetalae</taxon>
        <taxon>asterids</taxon>
        <taxon>lamiids</taxon>
        <taxon>Gentianales</taxon>
        <taxon>Rubiaceae</taxon>
        <taxon>Rubioideae</taxon>
        <taxon>Spermacoceae</taxon>
        <taxon>Hedyotis-Oldenlandia complex</taxon>
        <taxon>Oldenlandia</taxon>
    </lineage>
</organism>
<gene>
    <name evidence="4" type="ORF">OLC1_LOCUS13525</name>
</gene>
<keyword evidence="5" id="KW-1185">Reference proteome</keyword>
<keyword evidence="2" id="KW-0129">CBS domain</keyword>
<proteinExistence type="predicted"/>
<dbReference type="InterPro" id="IPR051462">
    <property type="entry name" value="CBS_domain-containing"/>
</dbReference>
<feature type="domain" description="CBS" evidence="3">
    <location>
        <begin position="88"/>
        <end position="150"/>
    </location>
</feature>
<dbReference type="Pfam" id="PF00571">
    <property type="entry name" value="CBS"/>
    <property type="match status" value="2"/>
</dbReference>
<evidence type="ECO:0000256" key="2">
    <source>
        <dbReference type="PROSITE-ProRule" id="PRU00703"/>
    </source>
</evidence>
<accession>A0AAV1DA02</accession>
<dbReference type="SMART" id="SM00116">
    <property type="entry name" value="CBS"/>
    <property type="match status" value="2"/>
</dbReference>
<evidence type="ECO:0000259" key="3">
    <source>
        <dbReference type="PROSITE" id="PS51371"/>
    </source>
</evidence>
<reference evidence="4" key="1">
    <citation type="submission" date="2023-03" db="EMBL/GenBank/DDBJ databases">
        <authorList>
            <person name="Julca I."/>
        </authorList>
    </citation>
    <scope>NUCLEOTIDE SEQUENCE</scope>
</reference>
<dbReference type="PANTHER" id="PTHR48108:SF6">
    <property type="entry name" value="CBS DOMAIN-CONTAINING PROTEIN CBSX1, CHLOROPLASTIC"/>
    <property type="match status" value="1"/>
</dbReference>
<feature type="domain" description="CBS" evidence="3">
    <location>
        <begin position="182"/>
        <end position="219"/>
    </location>
</feature>
<dbReference type="EMBL" id="OX459121">
    <property type="protein sequence ID" value="CAI9104630.1"/>
    <property type="molecule type" value="Genomic_DNA"/>
</dbReference>
<evidence type="ECO:0000313" key="5">
    <source>
        <dbReference type="Proteomes" id="UP001161247"/>
    </source>
</evidence>
<name>A0AAV1DA02_OLDCO</name>
<dbReference type="AlphaFoldDB" id="A0AAV1DA02"/>
<evidence type="ECO:0000256" key="1">
    <source>
        <dbReference type="ARBA" id="ARBA00022737"/>
    </source>
</evidence>
<protein>
    <submittedName>
        <fullName evidence="4">OLC1v1003337C1</fullName>
    </submittedName>
</protein>
<dbReference type="Gene3D" id="3.10.580.10">
    <property type="entry name" value="CBS-domain"/>
    <property type="match status" value="1"/>
</dbReference>